<evidence type="ECO:0000313" key="2">
    <source>
        <dbReference type="EMBL" id="TKI03057.1"/>
    </source>
</evidence>
<dbReference type="Proteomes" id="UP000305202">
    <property type="component" value="Unassembled WGS sequence"/>
</dbReference>
<comment type="caution">
    <text evidence="2">The sequence shown here is derived from an EMBL/GenBank/DDBJ whole genome shotgun (WGS) entry which is preliminary data.</text>
</comment>
<sequence length="426" mass="46036">MSIIDDILSNVVLPDIVNITQKFSVETVKDVEKELRLQLNQPAIKNKLKPGARIAIGVGSRGIAALPLLVAVTVDEIKRSGAVPFVIPAMGSHGGATAQGQRDVLAALGVTEDSVGCQIMSSMEVEELGRVNGFPVHMDKNAMEADGIVVINRVKPHTSFTGTYESGLLKMIVIGLGKQKGANAAHMMGFGQMANNIIDIGRYKIEHTPILFGVATVENAYDHIAKVLAIPAEDIFAREKELLQKAKESMPSIPFNPIDVLIVDTMGKHFSGNGTDPNITGKVGTPFIHPVQKTNRMAILDLHEKSHGNAAGLGLAEFITRRLFDKIDFAQVYANHLTSTTLPGAKVPIILDSDILAIKACLFTSNVADLKGLRIVRLRNTLTLDRMQASVSLLEEIRSNPALTVIGKPFRWAFDSAGNISDLDTW</sequence>
<evidence type="ECO:0000313" key="3">
    <source>
        <dbReference type="Proteomes" id="UP000305202"/>
    </source>
</evidence>
<dbReference type="EMBL" id="SZPQ01000053">
    <property type="protein sequence ID" value="TKI03057.1"/>
    <property type="molecule type" value="Genomic_DNA"/>
</dbReference>
<proteinExistence type="predicted"/>
<dbReference type="Pfam" id="PF09861">
    <property type="entry name" value="Lar_N"/>
    <property type="match status" value="1"/>
</dbReference>
<feature type="domain" description="LarA-like N-terminal" evidence="1">
    <location>
        <begin position="17"/>
        <end position="190"/>
    </location>
</feature>
<evidence type="ECO:0000259" key="1">
    <source>
        <dbReference type="Pfam" id="PF09861"/>
    </source>
</evidence>
<accession>A0ABY2SF02</accession>
<dbReference type="InterPro" id="IPR018657">
    <property type="entry name" value="LarA-like_N"/>
</dbReference>
<organism evidence="2 3">
    <name type="scientific">Martelella alba</name>
    <dbReference type="NCBI Taxonomy" id="2590451"/>
    <lineage>
        <taxon>Bacteria</taxon>
        <taxon>Pseudomonadati</taxon>
        <taxon>Pseudomonadota</taxon>
        <taxon>Alphaproteobacteria</taxon>
        <taxon>Hyphomicrobiales</taxon>
        <taxon>Aurantimonadaceae</taxon>
        <taxon>Martelella</taxon>
    </lineage>
</organism>
<dbReference type="RefSeq" id="WP_136992672.1">
    <property type="nucleotide sequence ID" value="NZ_SZPQ01000053.1"/>
</dbReference>
<protein>
    <submittedName>
        <fullName evidence="2">DUF2088 domain-containing protein</fullName>
    </submittedName>
</protein>
<gene>
    <name evidence="2" type="ORF">FCN80_22985</name>
</gene>
<keyword evidence="3" id="KW-1185">Reference proteome</keyword>
<name>A0ABY2SF02_9HYPH</name>
<dbReference type="Gene3D" id="3.40.50.11440">
    <property type="match status" value="1"/>
</dbReference>
<reference evidence="2 3" key="1">
    <citation type="submission" date="2019-04" db="EMBL/GenBank/DDBJ databases">
        <authorList>
            <person name="Li M."/>
            <person name="Gao C."/>
        </authorList>
    </citation>
    <scope>NUCLEOTIDE SEQUENCE [LARGE SCALE GENOMIC DNA]</scope>
    <source>
        <strain evidence="2 3">BGMRC 2031</strain>
    </source>
</reference>